<proteinExistence type="predicted"/>
<dbReference type="PROSITE" id="PS51257">
    <property type="entry name" value="PROKAR_LIPOPROTEIN"/>
    <property type="match status" value="1"/>
</dbReference>
<gene>
    <name evidence="2" type="ORF">P9271_14890</name>
</gene>
<dbReference type="Proteomes" id="UP001342826">
    <property type="component" value="Unassembled WGS sequence"/>
</dbReference>
<evidence type="ECO:0000313" key="3">
    <source>
        <dbReference type="Proteomes" id="UP001342826"/>
    </source>
</evidence>
<feature type="transmembrane region" description="Helical" evidence="1">
    <location>
        <begin position="12"/>
        <end position="30"/>
    </location>
</feature>
<name>A0ABU6P1R5_9BACI</name>
<dbReference type="Gene3D" id="1.20.210.10">
    <property type="entry name" value="Cytochrome c oxidase-like, subunit I domain"/>
    <property type="match status" value="1"/>
</dbReference>
<accession>A0ABU6P1R5</accession>
<dbReference type="RefSeq" id="WP_328015470.1">
    <property type="nucleotide sequence ID" value="NZ_JARTFS010000012.1"/>
</dbReference>
<reference evidence="2 3" key="1">
    <citation type="submission" date="2023-03" db="EMBL/GenBank/DDBJ databases">
        <title>Bacillus Genome Sequencing.</title>
        <authorList>
            <person name="Dunlap C."/>
        </authorList>
    </citation>
    <scope>NUCLEOTIDE SEQUENCE [LARGE SCALE GENOMIC DNA]</scope>
    <source>
        <strain evidence="2 3">NRS-1717</strain>
    </source>
</reference>
<feature type="transmembrane region" description="Helical" evidence="1">
    <location>
        <begin position="68"/>
        <end position="88"/>
    </location>
</feature>
<keyword evidence="1" id="KW-0812">Transmembrane</keyword>
<sequence>MGIRFIKISVIYFVIGACIGLFMSMTHSFALTPVHVHINLLGWTSMTLAGIIYYLFPSIADNKLAKTHFWLHNVSLPVMMLGLTFVVYGNASFIPVTAVGGSVLVLAIIIFSINVLFYLRKTDSA</sequence>
<dbReference type="InterPro" id="IPR036927">
    <property type="entry name" value="Cyt_c_oxase-like_su1_sf"/>
</dbReference>
<feature type="transmembrane region" description="Helical" evidence="1">
    <location>
        <begin position="36"/>
        <end position="56"/>
    </location>
</feature>
<feature type="transmembrane region" description="Helical" evidence="1">
    <location>
        <begin position="94"/>
        <end position="119"/>
    </location>
</feature>
<organism evidence="2 3">
    <name type="scientific">Metabacillus fastidiosus</name>
    <dbReference type="NCBI Taxonomy" id="1458"/>
    <lineage>
        <taxon>Bacteria</taxon>
        <taxon>Bacillati</taxon>
        <taxon>Bacillota</taxon>
        <taxon>Bacilli</taxon>
        <taxon>Bacillales</taxon>
        <taxon>Bacillaceae</taxon>
        <taxon>Metabacillus</taxon>
    </lineage>
</organism>
<protein>
    <submittedName>
        <fullName evidence="2">Cytochrome-c oxidase</fullName>
    </submittedName>
</protein>
<keyword evidence="1" id="KW-1133">Transmembrane helix</keyword>
<keyword evidence="1" id="KW-0472">Membrane</keyword>
<evidence type="ECO:0000256" key="1">
    <source>
        <dbReference type="SAM" id="Phobius"/>
    </source>
</evidence>
<comment type="caution">
    <text evidence="2">The sequence shown here is derived from an EMBL/GenBank/DDBJ whole genome shotgun (WGS) entry which is preliminary data.</text>
</comment>
<evidence type="ECO:0000313" key="2">
    <source>
        <dbReference type="EMBL" id="MED4402602.1"/>
    </source>
</evidence>
<dbReference type="EMBL" id="JARTFS010000012">
    <property type="protein sequence ID" value="MED4402602.1"/>
    <property type="molecule type" value="Genomic_DNA"/>
</dbReference>
<keyword evidence="3" id="KW-1185">Reference proteome</keyword>
<dbReference type="SUPFAM" id="SSF81442">
    <property type="entry name" value="Cytochrome c oxidase subunit I-like"/>
    <property type="match status" value="1"/>
</dbReference>